<dbReference type="Pfam" id="PF13476">
    <property type="entry name" value="AAA_23"/>
    <property type="match status" value="1"/>
</dbReference>
<accession>A0ABP7SGR6</accession>
<proteinExistence type="predicted"/>
<name>A0ABP7SGR6_9BURK</name>
<comment type="caution">
    <text evidence="3">The sequence shown here is derived from an EMBL/GenBank/DDBJ whole genome shotgun (WGS) entry which is preliminary data.</text>
</comment>
<organism evidence="3 4">
    <name type="scientific">Actimicrobium antarcticum</name>
    <dbReference type="NCBI Taxonomy" id="1051899"/>
    <lineage>
        <taxon>Bacteria</taxon>
        <taxon>Pseudomonadati</taxon>
        <taxon>Pseudomonadota</taxon>
        <taxon>Betaproteobacteria</taxon>
        <taxon>Burkholderiales</taxon>
        <taxon>Oxalobacteraceae</taxon>
        <taxon>Actimicrobium</taxon>
    </lineage>
</organism>
<feature type="region of interest" description="Disordered" evidence="1">
    <location>
        <begin position="1007"/>
        <end position="1032"/>
    </location>
</feature>
<dbReference type="Gene3D" id="3.40.50.300">
    <property type="entry name" value="P-loop containing nucleotide triphosphate hydrolases"/>
    <property type="match status" value="2"/>
</dbReference>
<evidence type="ECO:0000313" key="3">
    <source>
        <dbReference type="EMBL" id="GAA4011577.1"/>
    </source>
</evidence>
<dbReference type="RefSeq" id="WP_344761204.1">
    <property type="nucleotide sequence ID" value="NZ_BAAAZE010000001.1"/>
</dbReference>
<feature type="domain" description="Rad50/SbcC-type AAA" evidence="2">
    <location>
        <begin position="8"/>
        <end position="223"/>
    </location>
</feature>
<dbReference type="SUPFAM" id="SSF52540">
    <property type="entry name" value="P-loop containing nucleoside triphosphate hydrolases"/>
    <property type="match status" value="1"/>
</dbReference>
<keyword evidence="4" id="KW-1185">Reference proteome</keyword>
<protein>
    <submittedName>
        <fullName evidence="3">AAA family ATPase</fullName>
    </submittedName>
</protein>
<evidence type="ECO:0000313" key="4">
    <source>
        <dbReference type="Proteomes" id="UP001501353"/>
    </source>
</evidence>
<evidence type="ECO:0000256" key="1">
    <source>
        <dbReference type="SAM" id="MobiDB-lite"/>
    </source>
</evidence>
<reference evidence="4" key="1">
    <citation type="journal article" date="2019" name="Int. J. Syst. Evol. Microbiol.">
        <title>The Global Catalogue of Microorganisms (GCM) 10K type strain sequencing project: providing services to taxonomists for standard genome sequencing and annotation.</title>
        <authorList>
            <consortium name="The Broad Institute Genomics Platform"/>
            <consortium name="The Broad Institute Genome Sequencing Center for Infectious Disease"/>
            <person name="Wu L."/>
            <person name="Ma J."/>
        </authorList>
    </citation>
    <scope>NUCLEOTIDE SEQUENCE [LARGE SCALE GENOMIC DNA]</scope>
    <source>
        <strain evidence="4">JCM 16673</strain>
    </source>
</reference>
<dbReference type="Pfam" id="PF13558">
    <property type="entry name" value="SbcC_Walker_B"/>
    <property type="match status" value="1"/>
</dbReference>
<dbReference type="Proteomes" id="UP001501353">
    <property type="component" value="Unassembled WGS sequence"/>
</dbReference>
<dbReference type="PANTHER" id="PTHR32114">
    <property type="entry name" value="ABC TRANSPORTER ABCH.3"/>
    <property type="match status" value="1"/>
</dbReference>
<dbReference type="PANTHER" id="PTHR32114:SF2">
    <property type="entry name" value="ABC TRANSPORTER ABCH.3"/>
    <property type="match status" value="1"/>
</dbReference>
<dbReference type="EMBL" id="BAAAZE010000001">
    <property type="protein sequence ID" value="GAA4011577.1"/>
    <property type="molecule type" value="Genomic_DNA"/>
</dbReference>
<dbReference type="InterPro" id="IPR038729">
    <property type="entry name" value="Rad50/SbcC_AAA"/>
</dbReference>
<dbReference type="InterPro" id="IPR027417">
    <property type="entry name" value="P-loop_NTPase"/>
</dbReference>
<gene>
    <name evidence="3" type="ORF">GCM10022212_00880</name>
</gene>
<sequence length="1252" mass="136949">MKILAIRGCNLASLAGDFAVDFEQEPLKSAGLFAISGPTGAGKSTLLDALCMALYENTPRLIKAGNKNLPDVGNTTVTQQDPRNLLRRGTAEGYAEVDFVGNDDHAYRARWSVRRARGKVDGGLQKTIMSLHRLPGLQPIGGTSKEVLAEIVQRIGLTFEQFTRAVLLAQNEFSAFLKADDNDRGELLETLTGSTIYSTLSQRAFARARLEQDGLQRLNDRLADQSPLDDEARSQLEQQSAAADSVLANLGVQHHQLDVRLRWHLDDDKLCQNEQSAHEQLRLAREQHDTAQSRRTELERIDAVQPARALVTDVDRLTRSIAANQLALTACRTALESAGIARVEADLAAELARRKLLDTEQAQFAAAPQLDRAKALDARIDALLPVRRQALQAKTNTENATALLRHQHQERQCALDNALHLRHDTEQWLALHTALQPLAHDWPRWDVLLTQSAASRDDIGKAEAALVTLSGEAVQQRGLLSVANQTLTDAGNVLARTDQQRQQILRQHAGIDIASITARKMLAERRRDQLTDGEQLWRNLVERQLRAQELDQQSRASQQAATAADTACGQISAQIIPLAAALAQAERALRNAEAACAASVETLRDALDDQAPCPVCGATEHPYANTSAQLHALLASLHKDVADCRQQHQHAQQQHGIQIALAASHQARHTALALEQQQVRAGLDGFVRQWQEHAISVELTEMAASERADWFTSQRATLDTTLLDYRQQETAWQQSVTLRDEAQAAFDVATSRHVICKDSVQTIQTALTGIESAHQAMAAQLAQCRERLAASLNQLDAGFATSTTAATADWRRDWHTDPQAFHAQCADRVGQWQTRHGALDLSHQNCATLTKETTDLLAAVAKAGIEETSATRIFTAGDNALDALKAERQQLFSGDPVQQVESQLASQLATAKTTLAQLTQLSNNSSQLQARHAEALDQATTRQADHAGEARAASDTLADWITRFPQASDGAALSTATLHALLARSMAEISTERAALHAIDVAVQQANSVHQERSSQRQAHQQQKPSEEGTDATTIDALRQALQAAATEREAAQVRVTEFQLALRQDQARRVHAADLLDALTRQKAVTRVWAQLNDLIGAADGKKFRNYAQQFTLDVLLGYANHHLNALSRRYRLQRIPEMLGMVVIDQDMGDEMRSVHSLSGGESFLVSLALALGLASLSSNRVRVESLFIDEGFGSLDADTLSVAMAALDGLQSMGRKVGVISHVQEMTERIATTILVERLTGGSSRVVIC</sequence>
<evidence type="ECO:0000259" key="2">
    <source>
        <dbReference type="Pfam" id="PF13476"/>
    </source>
</evidence>